<dbReference type="EMBL" id="LAZR01004305">
    <property type="protein sequence ID" value="KKN09810.1"/>
    <property type="molecule type" value="Genomic_DNA"/>
</dbReference>
<comment type="caution">
    <text evidence="1">The sequence shown here is derived from an EMBL/GenBank/DDBJ whole genome shotgun (WGS) entry which is preliminary data.</text>
</comment>
<gene>
    <name evidence="1" type="ORF">LCGC14_1042830</name>
</gene>
<dbReference type="AlphaFoldDB" id="A0A0F9MR68"/>
<organism evidence="1">
    <name type="scientific">marine sediment metagenome</name>
    <dbReference type="NCBI Taxonomy" id="412755"/>
    <lineage>
        <taxon>unclassified sequences</taxon>
        <taxon>metagenomes</taxon>
        <taxon>ecological metagenomes</taxon>
    </lineage>
</organism>
<accession>A0A0F9MR68</accession>
<reference evidence="1" key="1">
    <citation type="journal article" date="2015" name="Nature">
        <title>Complex archaea that bridge the gap between prokaryotes and eukaryotes.</title>
        <authorList>
            <person name="Spang A."/>
            <person name="Saw J.H."/>
            <person name="Jorgensen S.L."/>
            <person name="Zaremba-Niedzwiedzka K."/>
            <person name="Martijn J."/>
            <person name="Lind A.E."/>
            <person name="van Eijk R."/>
            <person name="Schleper C."/>
            <person name="Guy L."/>
            <person name="Ettema T.J."/>
        </authorList>
    </citation>
    <scope>NUCLEOTIDE SEQUENCE</scope>
</reference>
<evidence type="ECO:0000313" key="1">
    <source>
        <dbReference type="EMBL" id="KKN09810.1"/>
    </source>
</evidence>
<sequence length="106" mass="11580">MNDLAQDFERRAEEQLKAAIGIYESVDFNTNPKKQATFVVGKTTANLFSMLAELAAYLQATDEMTIRRKEIMEQNNAIRIAAAEWDEFDRLVAGFSGGDGSGGAGA</sequence>
<proteinExistence type="predicted"/>
<name>A0A0F9MR68_9ZZZZ</name>
<protein>
    <submittedName>
        <fullName evidence="1">Uncharacterized protein</fullName>
    </submittedName>
</protein>